<evidence type="ECO:0000313" key="2">
    <source>
        <dbReference type="Proteomes" id="UP001168877"/>
    </source>
</evidence>
<organism evidence="1 2">
    <name type="scientific">Acer saccharum</name>
    <name type="common">Sugar maple</name>
    <dbReference type="NCBI Taxonomy" id="4024"/>
    <lineage>
        <taxon>Eukaryota</taxon>
        <taxon>Viridiplantae</taxon>
        <taxon>Streptophyta</taxon>
        <taxon>Embryophyta</taxon>
        <taxon>Tracheophyta</taxon>
        <taxon>Spermatophyta</taxon>
        <taxon>Magnoliopsida</taxon>
        <taxon>eudicotyledons</taxon>
        <taxon>Gunneridae</taxon>
        <taxon>Pentapetalae</taxon>
        <taxon>rosids</taxon>
        <taxon>malvids</taxon>
        <taxon>Sapindales</taxon>
        <taxon>Sapindaceae</taxon>
        <taxon>Hippocastanoideae</taxon>
        <taxon>Acereae</taxon>
        <taxon>Acer</taxon>
    </lineage>
</organism>
<keyword evidence="2" id="KW-1185">Reference proteome</keyword>
<evidence type="ECO:0000313" key="1">
    <source>
        <dbReference type="EMBL" id="KAK0607432.1"/>
    </source>
</evidence>
<name>A0AA39TC58_ACESA</name>
<dbReference type="AlphaFoldDB" id="A0AA39TC58"/>
<protein>
    <recommendedName>
        <fullName evidence="3">Protein FAR1-RELATED SEQUENCE</fullName>
    </recommendedName>
</protein>
<dbReference type="Proteomes" id="UP001168877">
    <property type="component" value="Unassembled WGS sequence"/>
</dbReference>
<reference evidence="1" key="1">
    <citation type="journal article" date="2022" name="Plant J.">
        <title>Strategies of tolerance reflected in two North American maple genomes.</title>
        <authorList>
            <person name="McEvoy S.L."/>
            <person name="Sezen U.U."/>
            <person name="Trouern-Trend A."/>
            <person name="McMahon S.M."/>
            <person name="Schaberg P.G."/>
            <person name="Yang J."/>
            <person name="Wegrzyn J.L."/>
            <person name="Swenson N.G."/>
        </authorList>
    </citation>
    <scope>NUCLEOTIDE SEQUENCE</scope>
    <source>
        <strain evidence="1">NS2018</strain>
    </source>
</reference>
<accession>A0AA39TC58</accession>
<comment type="caution">
    <text evidence="1">The sequence shown here is derived from an EMBL/GenBank/DDBJ whole genome shotgun (WGS) entry which is preliminary data.</text>
</comment>
<sequence>MGIPCCHELSVMKAMNQHHIPETLIMQRWTKNAKDVSELDSSSTVTTPDIIQLARYASMSTEGYKEANVAIDKLTIQMKGLLPSSSTAREENVHQSKMESSVQVKDPVIAATKGLASAACTTVFFPTPPVYPALLDSMSNHTPRPSNIIANSLSKALMPLGSLPCMTIRVLPTLAMTSYLPIRVIPTLGKSSCLAIRVTPTLTKTSCLLQGLPSVIM</sequence>
<proteinExistence type="predicted"/>
<gene>
    <name evidence="1" type="ORF">LWI29_014908</name>
</gene>
<dbReference type="EMBL" id="JAUESC010000001">
    <property type="protein sequence ID" value="KAK0607432.1"/>
    <property type="molecule type" value="Genomic_DNA"/>
</dbReference>
<reference evidence="1" key="2">
    <citation type="submission" date="2023-06" db="EMBL/GenBank/DDBJ databases">
        <authorList>
            <person name="Swenson N.G."/>
            <person name="Wegrzyn J.L."/>
            <person name="Mcevoy S.L."/>
        </authorList>
    </citation>
    <scope>NUCLEOTIDE SEQUENCE</scope>
    <source>
        <strain evidence="1">NS2018</strain>
        <tissue evidence="1">Leaf</tissue>
    </source>
</reference>
<evidence type="ECO:0008006" key="3">
    <source>
        <dbReference type="Google" id="ProtNLM"/>
    </source>
</evidence>